<evidence type="ECO:0000256" key="1">
    <source>
        <dbReference type="SAM" id="MobiDB-lite"/>
    </source>
</evidence>
<comment type="caution">
    <text evidence="2">The sequence shown here is derived from an EMBL/GenBank/DDBJ whole genome shotgun (WGS) entry which is preliminary data.</text>
</comment>
<evidence type="ECO:0000313" key="3">
    <source>
        <dbReference type="Proteomes" id="UP000295627"/>
    </source>
</evidence>
<sequence length="79" mass="8588">MLKKQDGDTLNGGPTCIEAAPRSELVGLVGGRVILARIPVRIPFGRRWRTTGFSMHRWLPPSPETSTSCPSGTSNEELP</sequence>
<feature type="compositionally biased region" description="Low complexity" evidence="1">
    <location>
        <begin position="64"/>
        <end position="79"/>
    </location>
</feature>
<gene>
    <name evidence="2" type="ORF">EJ571_08955</name>
</gene>
<dbReference type="EMBL" id="RXLR01000014">
    <property type="protein sequence ID" value="TDH22073.1"/>
    <property type="molecule type" value="Genomic_DNA"/>
</dbReference>
<dbReference type="AlphaFoldDB" id="A0A4R5PBD4"/>
<accession>A0A4R5PBD4</accession>
<organism evidence="2 3">
    <name type="scientific">Mycobacteroides franklinii</name>
    <dbReference type="NCBI Taxonomy" id="948102"/>
    <lineage>
        <taxon>Bacteria</taxon>
        <taxon>Bacillati</taxon>
        <taxon>Actinomycetota</taxon>
        <taxon>Actinomycetes</taxon>
        <taxon>Mycobacteriales</taxon>
        <taxon>Mycobacteriaceae</taxon>
        <taxon>Mycobacteroides</taxon>
    </lineage>
</organism>
<protein>
    <submittedName>
        <fullName evidence="2">Uncharacterized protein</fullName>
    </submittedName>
</protein>
<reference evidence="2 3" key="1">
    <citation type="journal article" date="2019" name="Sci. Rep.">
        <title>Extended insight into the Mycobacterium chelonae-abscessus complex through whole genome sequencing of Mycobacterium salmoniphilum outbreak and Mycobacterium salmoniphilum-like strains.</title>
        <authorList>
            <person name="Behra P.R.K."/>
            <person name="Das S."/>
            <person name="Pettersson B.M.F."/>
            <person name="Shirreff L."/>
            <person name="DuCote T."/>
            <person name="Jacobsson K.G."/>
            <person name="Ennis D.G."/>
            <person name="Kirsebom L.A."/>
        </authorList>
    </citation>
    <scope>NUCLEOTIDE SEQUENCE [LARGE SCALE GENOMIC DNA]</scope>
    <source>
        <strain evidence="2 3">DSM 45524</strain>
    </source>
</reference>
<dbReference type="Proteomes" id="UP000295627">
    <property type="component" value="Unassembled WGS sequence"/>
</dbReference>
<proteinExistence type="predicted"/>
<evidence type="ECO:0000313" key="2">
    <source>
        <dbReference type="EMBL" id="TDH22073.1"/>
    </source>
</evidence>
<name>A0A4R5PBD4_9MYCO</name>
<feature type="region of interest" description="Disordered" evidence="1">
    <location>
        <begin position="54"/>
        <end position="79"/>
    </location>
</feature>